<organism evidence="2 3">
    <name type="scientific">Nocardia iowensis</name>
    <dbReference type="NCBI Taxonomy" id="204891"/>
    <lineage>
        <taxon>Bacteria</taxon>
        <taxon>Bacillati</taxon>
        <taxon>Actinomycetota</taxon>
        <taxon>Actinomycetes</taxon>
        <taxon>Mycobacteriales</taxon>
        <taxon>Nocardiaceae</taxon>
        <taxon>Nocardia</taxon>
    </lineage>
</organism>
<dbReference type="PANTHER" id="PTHR11106">
    <property type="entry name" value="GANGLIOSIDE INDUCED DIFFERENTIATION ASSOCIATED PROTEIN 2-RELATED"/>
    <property type="match status" value="1"/>
</dbReference>
<accession>A0ABX8S155</accession>
<dbReference type="PROSITE" id="PS51154">
    <property type="entry name" value="MACRO"/>
    <property type="match status" value="1"/>
</dbReference>
<dbReference type="Pfam" id="PF01661">
    <property type="entry name" value="Macro"/>
    <property type="match status" value="1"/>
</dbReference>
<evidence type="ECO:0000313" key="3">
    <source>
        <dbReference type="Proteomes" id="UP000694257"/>
    </source>
</evidence>
<keyword evidence="3" id="KW-1185">Reference proteome</keyword>
<evidence type="ECO:0000259" key="1">
    <source>
        <dbReference type="PROSITE" id="PS51154"/>
    </source>
</evidence>
<dbReference type="Proteomes" id="UP000694257">
    <property type="component" value="Chromosome"/>
</dbReference>
<dbReference type="NCBIfam" id="NF001664">
    <property type="entry name" value="PRK00431.1-6"/>
    <property type="match status" value="1"/>
</dbReference>
<dbReference type="RefSeq" id="WP_218478623.1">
    <property type="nucleotide sequence ID" value="NZ_BAABJN010000007.1"/>
</dbReference>
<dbReference type="InterPro" id="IPR002589">
    <property type="entry name" value="Macro_dom"/>
</dbReference>
<dbReference type="CDD" id="cd02908">
    <property type="entry name" value="Macro_OAADPr_deacetylase"/>
    <property type="match status" value="1"/>
</dbReference>
<sequence length="191" mass="20147">MPVLEGRARHLLSGRPGTAAIILVRGDITEQWVDAIVNAANSSLLGGGGVDGAIHRAGGPEILDACRALRASHYGKGLRTGQAVATTGGRLHARSVIHTVGPVWSATEDRSALLASCYRESLRVADQLDANTVAFPAISTGIYGWPLDDGARIAIDTVRNTETAVREARFVLFDDRAYESFAAALRAGEAN</sequence>
<reference evidence="2 3" key="1">
    <citation type="submission" date="2021-07" db="EMBL/GenBank/DDBJ databases">
        <title>Whole Genome Sequence of Nocardia Iowensis.</title>
        <authorList>
            <person name="Lamm A."/>
            <person name="Collins-Fairclough A.M."/>
            <person name="Bunk B."/>
            <person name="Sproer C."/>
        </authorList>
    </citation>
    <scope>NUCLEOTIDE SEQUENCE [LARGE SCALE GENOMIC DNA]</scope>
    <source>
        <strain evidence="2 3">NRRL 5646</strain>
    </source>
</reference>
<evidence type="ECO:0000313" key="2">
    <source>
        <dbReference type="EMBL" id="QXN95632.1"/>
    </source>
</evidence>
<dbReference type="PANTHER" id="PTHR11106:SF27">
    <property type="entry name" value="MACRO DOMAIN-CONTAINING PROTEIN"/>
    <property type="match status" value="1"/>
</dbReference>
<protein>
    <submittedName>
        <fullName evidence="2">O-acetyl-ADP-ribose deacetylase</fullName>
    </submittedName>
</protein>
<dbReference type="SMART" id="SM00506">
    <property type="entry name" value="A1pp"/>
    <property type="match status" value="1"/>
</dbReference>
<gene>
    <name evidence="2" type="ORF">KV110_18880</name>
</gene>
<dbReference type="EMBL" id="CP078145">
    <property type="protein sequence ID" value="QXN95632.1"/>
    <property type="molecule type" value="Genomic_DNA"/>
</dbReference>
<proteinExistence type="predicted"/>
<feature type="domain" description="Macro" evidence="1">
    <location>
        <begin position="8"/>
        <end position="189"/>
    </location>
</feature>
<name>A0ABX8S155_NOCIO</name>